<dbReference type="InterPro" id="IPR032710">
    <property type="entry name" value="NTF2-like_dom_sf"/>
</dbReference>
<proteinExistence type="predicted"/>
<dbReference type="Gene3D" id="3.10.450.50">
    <property type="match status" value="1"/>
</dbReference>
<dbReference type="EMBL" id="JAKNSF020000024">
    <property type="protein sequence ID" value="KAK7730897.1"/>
    <property type="molecule type" value="Genomic_DNA"/>
</dbReference>
<comment type="caution">
    <text evidence="1">The sequence shown here is derived from an EMBL/GenBank/DDBJ whole genome shotgun (WGS) entry which is preliminary data.</text>
</comment>
<accession>A0ABR1PAG2</accession>
<protein>
    <recommendedName>
        <fullName evidence="3">SnoaL-like domain-containing protein</fullName>
    </recommendedName>
</protein>
<reference evidence="1 2" key="1">
    <citation type="submission" date="2024-02" db="EMBL/GenBank/DDBJ databases">
        <title>De novo assembly and annotation of 12 fungi associated with fruit tree decline syndrome in Ontario, Canada.</title>
        <authorList>
            <person name="Sulman M."/>
            <person name="Ellouze W."/>
            <person name="Ilyukhin E."/>
        </authorList>
    </citation>
    <scope>NUCLEOTIDE SEQUENCE [LARGE SCALE GENOMIC DNA]</scope>
    <source>
        <strain evidence="1 2">M169</strain>
    </source>
</reference>
<evidence type="ECO:0000313" key="2">
    <source>
        <dbReference type="Proteomes" id="UP001430848"/>
    </source>
</evidence>
<evidence type="ECO:0008006" key="3">
    <source>
        <dbReference type="Google" id="ProtNLM"/>
    </source>
</evidence>
<dbReference type="Proteomes" id="UP001430848">
    <property type="component" value="Unassembled WGS sequence"/>
</dbReference>
<gene>
    <name evidence="1" type="ORF">SLS63_005567</name>
</gene>
<sequence length="185" mass="20142">MTAIESQNFEDIRAIKALIQAFFDSINAADTKALKSHFLPAANLTIIRQDPPLPADPEQRADAAAAGVDDEKLTVVIRTNIEQLVKLIDDGEKRRKGQPPGPVLHESPDLDATDVKVDALFAVAWSPFRVTFDGVLHHYGTMVYTVGKTEAGAAGSGGREWKMANLTQNYRRTPGWPEGEASGFV</sequence>
<dbReference type="SUPFAM" id="SSF54427">
    <property type="entry name" value="NTF2-like"/>
    <property type="match status" value="1"/>
</dbReference>
<evidence type="ECO:0000313" key="1">
    <source>
        <dbReference type="EMBL" id="KAK7730897.1"/>
    </source>
</evidence>
<organism evidence="1 2">
    <name type="scientific">Diaporthe eres</name>
    <name type="common">Phomopsis oblonga</name>
    <dbReference type="NCBI Taxonomy" id="83184"/>
    <lineage>
        <taxon>Eukaryota</taxon>
        <taxon>Fungi</taxon>
        <taxon>Dikarya</taxon>
        <taxon>Ascomycota</taxon>
        <taxon>Pezizomycotina</taxon>
        <taxon>Sordariomycetes</taxon>
        <taxon>Sordariomycetidae</taxon>
        <taxon>Diaporthales</taxon>
        <taxon>Diaporthaceae</taxon>
        <taxon>Diaporthe</taxon>
        <taxon>Diaporthe eres species complex</taxon>
    </lineage>
</organism>
<name>A0ABR1PAG2_DIAER</name>
<keyword evidence="2" id="KW-1185">Reference proteome</keyword>